<dbReference type="Proteomes" id="UP000278036">
    <property type="component" value="Unassembled WGS sequence"/>
</dbReference>
<evidence type="ECO:0000259" key="1">
    <source>
        <dbReference type="Pfam" id="PF05170"/>
    </source>
</evidence>
<sequence>MTVPLPPRRRRGRRALIALAVVVAVPLAGYATLRVLLRDDVLRPRLIAAVHQATGRDLTLSGPIGLKLSLVPTVTLEGVALSNAPGGSRPQMLTARRVEARLALIPLFSRRVAFEQVTLIEPDLLLERGAQGQGNWVFAPPAPAEAPPPAAASASAP</sequence>
<feature type="domain" description="AsmA" evidence="1">
    <location>
        <begin position="18"/>
        <end position="140"/>
    </location>
</feature>
<dbReference type="RefSeq" id="WP_120640429.1">
    <property type="nucleotide sequence ID" value="NZ_RAQU01000201.1"/>
</dbReference>
<dbReference type="PANTHER" id="PTHR30441:SF4">
    <property type="entry name" value="PROTEIN ASMA"/>
    <property type="match status" value="1"/>
</dbReference>
<dbReference type="GO" id="GO:0005886">
    <property type="term" value="C:plasma membrane"/>
    <property type="evidence" value="ECO:0007669"/>
    <property type="project" value="TreeGrafter"/>
</dbReference>
<dbReference type="InParanoid" id="A0A3A9J410"/>
<dbReference type="GO" id="GO:0090313">
    <property type="term" value="P:regulation of protein targeting to membrane"/>
    <property type="evidence" value="ECO:0007669"/>
    <property type="project" value="TreeGrafter"/>
</dbReference>
<dbReference type="EMBL" id="RAQU01000201">
    <property type="protein sequence ID" value="RKK01937.1"/>
    <property type="molecule type" value="Genomic_DNA"/>
</dbReference>
<evidence type="ECO:0000313" key="3">
    <source>
        <dbReference type="Proteomes" id="UP000278036"/>
    </source>
</evidence>
<proteinExistence type="predicted"/>
<dbReference type="InterPro" id="IPR052894">
    <property type="entry name" value="AsmA-related"/>
</dbReference>
<dbReference type="PANTHER" id="PTHR30441">
    <property type="entry name" value="DUF748 DOMAIN-CONTAINING PROTEIN"/>
    <property type="match status" value="1"/>
</dbReference>
<organism evidence="2 3">
    <name type="scientific">Teichococcus wenyumeiae</name>
    <dbReference type="NCBI Taxonomy" id="2478470"/>
    <lineage>
        <taxon>Bacteria</taxon>
        <taxon>Pseudomonadati</taxon>
        <taxon>Pseudomonadota</taxon>
        <taxon>Alphaproteobacteria</taxon>
        <taxon>Acetobacterales</taxon>
        <taxon>Roseomonadaceae</taxon>
        <taxon>Roseomonas</taxon>
    </lineage>
</organism>
<evidence type="ECO:0000313" key="2">
    <source>
        <dbReference type="EMBL" id="RKK01937.1"/>
    </source>
</evidence>
<accession>A0A3A9J410</accession>
<dbReference type="InterPro" id="IPR007844">
    <property type="entry name" value="AsmA"/>
</dbReference>
<comment type="caution">
    <text evidence="2">The sequence shown here is derived from an EMBL/GenBank/DDBJ whole genome shotgun (WGS) entry which is preliminary data.</text>
</comment>
<name>A0A3A9J410_9PROT</name>
<reference evidence="2 3" key="1">
    <citation type="submission" date="2018-09" db="EMBL/GenBank/DDBJ databases">
        <title>Roseomonas sp. nov., isolated from feces of Tibetan antelopes in the Qinghai-Tibet plateau, China.</title>
        <authorList>
            <person name="Tian Z."/>
        </authorList>
    </citation>
    <scope>NUCLEOTIDE SEQUENCE [LARGE SCALE GENOMIC DNA]</scope>
    <source>
        <strain evidence="2 3">Z24</strain>
    </source>
</reference>
<feature type="non-terminal residue" evidence="2">
    <location>
        <position position="157"/>
    </location>
</feature>
<dbReference type="Pfam" id="PF05170">
    <property type="entry name" value="AsmA"/>
    <property type="match status" value="1"/>
</dbReference>
<dbReference type="OrthoDB" id="7234554at2"/>
<gene>
    <name evidence="2" type="ORF">D6Z83_22405</name>
</gene>
<protein>
    <submittedName>
        <fullName evidence="2">AsmA family protein</fullName>
    </submittedName>
</protein>
<dbReference type="AlphaFoldDB" id="A0A3A9J410"/>